<dbReference type="Gene3D" id="2.40.33.20">
    <property type="entry name" value="PK beta-barrel domain-like"/>
    <property type="match status" value="1"/>
</dbReference>
<keyword evidence="3" id="KW-1185">Reference proteome</keyword>
<protein>
    <submittedName>
        <fullName evidence="2">MOSC domain-containing protein</fullName>
    </submittedName>
</protein>
<gene>
    <name evidence="2" type="ORF">F0L46_22245</name>
</gene>
<name>A0A5B2V9N4_9HYPH</name>
<dbReference type="PROSITE" id="PS51340">
    <property type="entry name" value="MOSC"/>
    <property type="match status" value="1"/>
</dbReference>
<dbReference type="Pfam" id="PF03476">
    <property type="entry name" value="MOSC_N"/>
    <property type="match status" value="1"/>
</dbReference>
<dbReference type="GO" id="GO:0030170">
    <property type="term" value="F:pyridoxal phosphate binding"/>
    <property type="evidence" value="ECO:0007669"/>
    <property type="project" value="InterPro"/>
</dbReference>
<dbReference type="InterPro" id="IPR005302">
    <property type="entry name" value="MoCF_Sase_C"/>
</dbReference>
<evidence type="ECO:0000313" key="2">
    <source>
        <dbReference type="EMBL" id="KAA2235092.1"/>
    </source>
</evidence>
<dbReference type="InterPro" id="IPR005303">
    <property type="entry name" value="MOCOS_middle"/>
</dbReference>
<organism evidence="2 3">
    <name type="scientific">Salinarimonas soli</name>
    <dbReference type="NCBI Taxonomy" id="1638099"/>
    <lineage>
        <taxon>Bacteria</taxon>
        <taxon>Pseudomonadati</taxon>
        <taxon>Pseudomonadota</taxon>
        <taxon>Alphaproteobacteria</taxon>
        <taxon>Hyphomicrobiales</taxon>
        <taxon>Salinarimonadaceae</taxon>
        <taxon>Salinarimonas</taxon>
    </lineage>
</organism>
<dbReference type="OrthoDB" id="581532at2"/>
<proteinExistence type="predicted"/>
<evidence type="ECO:0000259" key="1">
    <source>
        <dbReference type="PROSITE" id="PS51340"/>
    </source>
</evidence>
<evidence type="ECO:0000313" key="3">
    <source>
        <dbReference type="Proteomes" id="UP000323142"/>
    </source>
</evidence>
<dbReference type="InterPro" id="IPR011037">
    <property type="entry name" value="Pyrv_Knase-like_insert_dom_sf"/>
</dbReference>
<dbReference type="Proteomes" id="UP000323142">
    <property type="component" value="Unassembled WGS sequence"/>
</dbReference>
<dbReference type="EMBL" id="VUOA01000040">
    <property type="protein sequence ID" value="KAA2235092.1"/>
    <property type="molecule type" value="Genomic_DNA"/>
</dbReference>
<sequence length="261" mass="28223">MRIASLHRYPVKGLSPERLGAADLVAGAYFPGDRLFAIENGPSGFDPEAPAFQPKFKFLMLMKNGSLARLSTRYLDETTTLVVEEGGREAARGDLSTPEGRAAIEAFFRGYAARELRGEPRVLAAPEGFRFTDSTKGHLSIINLASVAALEDMFGAPVDPLRFRGNVHVEGLEPWAELDLVGRTIEGPGGVRLEVVKRIQRCAATDVDPATGLRDLAIPPTLMRRFGHMDCGIYCKVLQGGRIAEGAHLAVEPAAQPALPF</sequence>
<dbReference type="AlphaFoldDB" id="A0A5B2V9N4"/>
<feature type="domain" description="MOSC" evidence="1">
    <location>
        <begin position="97"/>
        <end position="252"/>
    </location>
</feature>
<dbReference type="SUPFAM" id="SSF50800">
    <property type="entry name" value="PK beta-barrel domain-like"/>
    <property type="match status" value="1"/>
</dbReference>
<dbReference type="GO" id="GO:0003824">
    <property type="term" value="F:catalytic activity"/>
    <property type="evidence" value="ECO:0007669"/>
    <property type="project" value="InterPro"/>
</dbReference>
<comment type="caution">
    <text evidence="2">The sequence shown here is derived from an EMBL/GenBank/DDBJ whole genome shotgun (WGS) entry which is preliminary data.</text>
</comment>
<reference evidence="2 3" key="1">
    <citation type="submission" date="2019-09" db="EMBL/GenBank/DDBJ databases">
        <title>Salinarimonas rosea gen. nov., sp. nov., a new member of the a-2 subgroup of the Proteobacteria.</title>
        <authorList>
            <person name="Liu J."/>
        </authorList>
    </citation>
    <scope>NUCLEOTIDE SEQUENCE [LARGE SCALE GENOMIC DNA]</scope>
    <source>
        <strain evidence="2 3">BN140002</strain>
    </source>
</reference>
<dbReference type="Pfam" id="PF03473">
    <property type="entry name" value="MOSC"/>
    <property type="match status" value="1"/>
</dbReference>
<dbReference type="GO" id="GO:0030151">
    <property type="term" value="F:molybdenum ion binding"/>
    <property type="evidence" value="ECO:0007669"/>
    <property type="project" value="InterPro"/>
</dbReference>
<reference evidence="2 3" key="2">
    <citation type="submission" date="2019-09" db="EMBL/GenBank/DDBJ databases">
        <authorList>
            <person name="Jin C."/>
        </authorList>
    </citation>
    <scope>NUCLEOTIDE SEQUENCE [LARGE SCALE GENOMIC DNA]</scope>
    <source>
        <strain evidence="2 3">BN140002</strain>
    </source>
</reference>
<accession>A0A5B2V9N4</accession>